<dbReference type="SUPFAM" id="SSF55729">
    <property type="entry name" value="Acyl-CoA N-acyltransferases (Nat)"/>
    <property type="match status" value="1"/>
</dbReference>
<dbReference type="EMBL" id="FOMX01000025">
    <property type="protein sequence ID" value="SFF00774.1"/>
    <property type="molecule type" value="Genomic_DNA"/>
</dbReference>
<keyword evidence="2" id="KW-0012">Acyltransferase</keyword>
<dbReference type="RefSeq" id="WP_096330955.1">
    <property type="nucleotide sequence ID" value="NZ_FOMX01000025.1"/>
</dbReference>
<dbReference type="PROSITE" id="PS51186">
    <property type="entry name" value="GNAT"/>
    <property type="match status" value="1"/>
</dbReference>
<accession>A0A1I2F5Q1</accession>
<protein>
    <submittedName>
        <fullName evidence="5">Ribosomal protein S18 acetylase RimI</fullName>
    </submittedName>
</protein>
<evidence type="ECO:0000256" key="2">
    <source>
        <dbReference type="ARBA" id="ARBA00023315"/>
    </source>
</evidence>
<evidence type="ECO:0000313" key="5">
    <source>
        <dbReference type="EMBL" id="SFF00774.1"/>
    </source>
</evidence>
<dbReference type="AlphaFoldDB" id="A0A1I2F5Q1"/>
<evidence type="ECO:0000313" key="6">
    <source>
        <dbReference type="Proteomes" id="UP000199400"/>
    </source>
</evidence>
<organism evidence="5 6">
    <name type="scientific">Nannocystis exedens</name>
    <dbReference type="NCBI Taxonomy" id="54"/>
    <lineage>
        <taxon>Bacteria</taxon>
        <taxon>Pseudomonadati</taxon>
        <taxon>Myxococcota</taxon>
        <taxon>Polyangia</taxon>
        <taxon>Nannocystales</taxon>
        <taxon>Nannocystaceae</taxon>
        <taxon>Nannocystis</taxon>
    </lineage>
</organism>
<dbReference type="Pfam" id="PF00583">
    <property type="entry name" value="Acetyltransf_1"/>
    <property type="match status" value="1"/>
</dbReference>
<keyword evidence="5" id="KW-0687">Ribonucleoprotein</keyword>
<evidence type="ECO:0000256" key="3">
    <source>
        <dbReference type="SAM" id="MobiDB-lite"/>
    </source>
</evidence>
<dbReference type="GO" id="GO:0005840">
    <property type="term" value="C:ribosome"/>
    <property type="evidence" value="ECO:0007669"/>
    <property type="project" value="UniProtKB-KW"/>
</dbReference>
<dbReference type="Proteomes" id="UP000199400">
    <property type="component" value="Unassembled WGS sequence"/>
</dbReference>
<keyword evidence="5" id="KW-0689">Ribosomal protein</keyword>
<feature type="domain" description="N-acetyltransferase" evidence="4">
    <location>
        <begin position="1"/>
        <end position="157"/>
    </location>
</feature>
<keyword evidence="6" id="KW-1185">Reference proteome</keyword>
<sequence>MPIVRLGPQDGDRLRTLRLEALRDAPDAFGGTLEDAATRPADDWRRQLVDLATFFAVEEGRDVGMARAARHPSEPGTGELLSMWVAPAARGHGVGDALIAAIVDWARGEGLRRLVLDVGDANGPAVALYARNGFVATGNTGTLPPPRTHVREHQRARTL</sequence>
<reference evidence="6" key="1">
    <citation type="submission" date="2016-10" db="EMBL/GenBank/DDBJ databases">
        <authorList>
            <person name="Varghese N."/>
            <person name="Submissions S."/>
        </authorList>
    </citation>
    <scope>NUCLEOTIDE SEQUENCE [LARGE SCALE GENOMIC DNA]</scope>
    <source>
        <strain evidence="6">ATCC 25963</strain>
    </source>
</reference>
<dbReference type="PANTHER" id="PTHR43877">
    <property type="entry name" value="AMINOALKYLPHOSPHONATE N-ACETYLTRANSFERASE-RELATED-RELATED"/>
    <property type="match status" value="1"/>
</dbReference>
<feature type="compositionally biased region" description="Basic and acidic residues" evidence="3">
    <location>
        <begin position="149"/>
        <end position="159"/>
    </location>
</feature>
<dbReference type="STRING" id="54.SAMN02745121_06474"/>
<gene>
    <name evidence="5" type="ORF">SAMN02745121_06474</name>
</gene>
<evidence type="ECO:0000259" key="4">
    <source>
        <dbReference type="PROSITE" id="PS51186"/>
    </source>
</evidence>
<dbReference type="GO" id="GO:0016747">
    <property type="term" value="F:acyltransferase activity, transferring groups other than amino-acyl groups"/>
    <property type="evidence" value="ECO:0007669"/>
    <property type="project" value="InterPro"/>
</dbReference>
<dbReference type="InterPro" id="IPR000182">
    <property type="entry name" value="GNAT_dom"/>
</dbReference>
<dbReference type="PANTHER" id="PTHR43877:SF2">
    <property type="entry name" value="AMINOALKYLPHOSPHONATE N-ACETYLTRANSFERASE-RELATED"/>
    <property type="match status" value="1"/>
</dbReference>
<dbReference type="CDD" id="cd04301">
    <property type="entry name" value="NAT_SF"/>
    <property type="match status" value="1"/>
</dbReference>
<dbReference type="Gene3D" id="3.40.630.30">
    <property type="match status" value="1"/>
</dbReference>
<dbReference type="InterPro" id="IPR050832">
    <property type="entry name" value="Bact_Acetyltransf"/>
</dbReference>
<keyword evidence="1" id="KW-0808">Transferase</keyword>
<feature type="region of interest" description="Disordered" evidence="3">
    <location>
        <begin position="139"/>
        <end position="159"/>
    </location>
</feature>
<name>A0A1I2F5Q1_9BACT</name>
<dbReference type="InterPro" id="IPR016181">
    <property type="entry name" value="Acyl_CoA_acyltransferase"/>
</dbReference>
<evidence type="ECO:0000256" key="1">
    <source>
        <dbReference type="ARBA" id="ARBA00022679"/>
    </source>
</evidence>
<proteinExistence type="predicted"/>
<dbReference type="OrthoDB" id="1431064at2"/>